<protein>
    <submittedName>
        <fullName evidence="1">Uncharacterized protein</fullName>
    </submittedName>
</protein>
<proteinExistence type="predicted"/>
<dbReference type="EMBL" id="JABVXQ010000001">
    <property type="protein sequence ID" value="KAF6130929.1"/>
    <property type="molecule type" value="Genomic_DNA"/>
</dbReference>
<gene>
    <name evidence="1" type="ORF">HJG60_007874</name>
</gene>
<reference evidence="1 2" key="1">
    <citation type="journal article" date="2020" name="Nature">
        <title>Six reference-quality genomes reveal evolution of bat adaptations.</title>
        <authorList>
            <person name="Jebb D."/>
            <person name="Huang Z."/>
            <person name="Pippel M."/>
            <person name="Hughes G.M."/>
            <person name="Lavrichenko K."/>
            <person name="Devanna P."/>
            <person name="Winkler S."/>
            <person name="Jermiin L.S."/>
            <person name="Skirmuntt E.C."/>
            <person name="Katzourakis A."/>
            <person name="Burkitt-Gray L."/>
            <person name="Ray D.A."/>
            <person name="Sullivan K.A.M."/>
            <person name="Roscito J.G."/>
            <person name="Kirilenko B.M."/>
            <person name="Davalos L.M."/>
            <person name="Corthals A.P."/>
            <person name="Power M.L."/>
            <person name="Jones G."/>
            <person name="Ransome R.D."/>
            <person name="Dechmann D.K.N."/>
            <person name="Locatelli A.G."/>
            <person name="Puechmaille S.J."/>
            <person name="Fedrigo O."/>
            <person name="Jarvis E.D."/>
            <person name="Hiller M."/>
            <person name="Vernes S.C."/>
            <person name="Myers E.W."/>
            <person name="Teeling E.C."/>
        </authorList>
    </citation>
    <scope>NUCLEOTIDE SEQUENCE [LARGE SCALE GENOMIC DNA]</scope>
    <source>
        <strain evidence="1">Bat1K_MPI-CBG_1</strain>
    </source>
</reference>
<evidence type="ECO:0000313" key="1">
    <source>
        <dbReference type="EMBL" id="KAF6130929.1"/>
    </source>
</evidence>
<comment type="caution">
    <text evidence="1">The sequence shown here is derived from an EMBL/GenBank/DDBJ whole genome shotgun (WGS) entry which is preliminary data.</text>
</comment>
<dbReference type="AlphaFoldDB" id="A0A834BHM6"/>
<name>A0A834BHM6_9CHIR</name>
<dbReference type="Proteomes" id="UP000664940">
    <property type="component" value="Unassembled WGS sequence"/>
</dbReference>
<evidence type="ECO:0000313" key="2">
    <source>
        <dbReference type="Proteomes" id="UP000664940"/>
    </source>
</evidence>
<organism evidence="1 2">
    <name type="scientific">Phyllostomus discolor</name>
    <name type="common">pale spear-nosed bat</name>
    <dbReference type="NCBI Taxonomy" id="89673"/>
    <lineage>
        <taxon>Eukaryota</taxon>
        <taxon>Metazoa</taxon>
        <taxon>Chordata</taxon>
        <taxon>Craniata</taxon>
        <taxon>Vertebrata</taxon>
        <taxon>Euteleostomi</taxon>
        <taxon>Mammalia</taxon>
        <taxon>Eutheria</taxon>
        <taxon>Laurasiatheria</taxon>
        <taxon>Chiroptera</taxon>
        <taxon>Yangochiroptera</taxon>
        <taxon>Phyllostomidae</taxon>
        <taxon>Phyllostominae</taxon>
        <taxon>Phyllostomus</taxon>
    </lineage>
</organism>
<accession>A0A834BHM6</accession>
<sequence>MPYIPDSKLFCSHLCDSCSRPRKGPLETCDSSGGGGGLFMRDVMDSQNHLSFSDCLLNGVQIPAAGQFITIFLSYMVCKSMGQRSRKDTKVQLPTKRHRTPSFMIETQQSSHHRKGRIFLTGCVKRLD</sequence>